<accession>T0IYQ2</accession>
<evidence type="ECO:0000259" key="5">
    <source>
        <dbReference type="PROSITE" id="PS51063"/>
    </source>
</evidence>
<dbReference type="GO" id="GO:0005829">
    <property type="term" value="C:cytosol"/>
    <property type="evidence" value="ECO:0007669"/>
    <property type="project" value="TreeGrafter"/>
</dbReference>
<name>T0IYQ2_9SPHN</name>
<evidence type="ECO:0000256" key="1">
    <source>
        <dbReference type="ARBA" id="ARBA00023015"/>
    </source>
</evidence>
<evidence type="ECO:0000256" key="3">
    <source>
        <dbReference type="ARBA" id="ARBA00023163"/>
    </source>
</evidence>
<dbReference type="PROSITE" id="PS50042">
    <property type="entry name" value="CNMP_BINDING_3"/>
    <property type="match status" value="1"/>
</dbReference>
<dbReference type="PROSITE" id="PS51063">
    <property type="entry name" value="HTH_CRP_2"/>
    <property type="match status" value="1"/>
</dbReference>
<dbReference type="SMART" id="SM00419">
    <property type="entry name" value="HTH_CRP"/>
    <property type="match status" value="1"/>
</dbReference>
<keyword evidence="1" id="KW-0805">Transcription regulation</keyword>
<proteinExistence type="predicted"/>
<evidence type="ECO:0000259" key="4">
    <source>
        <dbReference type="PROSITE" id="PS50042"/>
    </source>
</evidence>
<keyword evidence="3" id="KW-0804">Transcription</keyword>
<dbReference type="eggNOG" id="COG0664">
    <property type="taxonomic scope" value="Bacteria"/>
</dbReference>
<dbReference type="InterPro" id="IPR000595">
    <property type="entry name" value="cNMP-bd_dom"/>
</dbReference>
<dbReference type="Pfam" id="PF13545">
    <property type="entry name" value="HTH_Crp_2"/>
    <property type="match status" value="1"/>
</dbReference>
<evidence type="ECO:0008006" key="8">
    <source>
        <dbReference type="Google" id="ProtNLM"/>
    </source>
</evidence>
<dbReference type="PATRIC" id="fig|1096930.3.peg.2519"/>
<dbReference type="InterPro" id="IPR036388">
    <property type="entry name" value="WH-like_DNA-bd_sf"/>
</dbReference>
<reference evidence="6 7" key="1">
    <citation type="journal article" date="2013" name="Genome Announc.">
        <title>Genome Sequence of Novosphingobium lindaniclasticum LE124T, Isolated from a Hexachlorocyclohexane Dumpsite.</title>
        <authorList>
            <person name="Saxena A."/>
            <person name="Nayyar N."/>
            <person name="Sangwan N."/>
            <person name="Kumari R."/>
            <person name="Khurana J.P."/>
            <person name="Lal R."/>
        </authorList>
    </citation>
    <scope>NUCLEOTIDE SEQUENCE [LARGE SCALE GENOMIC DNA]</scope>
    <source>
        <strain evidence="6 7">LE124</strain>
    </source>
</reference>
<dbReference type="CDD" id="cd00038">
    <property type="entry name" value="CAP_ED"/>
    <property type="match status" value="1"/>
</dbReference>
<dbReference type="PANTHER" id="PTHR24567:SF68">
    <property type="entry name" value="DNA-BINDING TRANSCRIPTIONAL DUAL REGULATOR CRP"/>
    <property type="match status" value="1"/>
</dbReference>
<gene>
    <name evidence="6" type="ORF">L284_12610</name>
</gene>
<dbReference type="SMART" id="SM00100">
    <property type="entry name" value="cNMP"/>
    <property type="match status" value="1"/>
</dbReference>
<dbReference type="Gene3D" id="2.60.120.10">
    <property type="entry name" value="Jelly Rolls"/>
    <property type="match status" value="1"/>
</dbReference>
<organism evidence="6 7">
    <name type="scientific">Novosphingobium lindaniclasticum LE124</name>
    <dbReference type="NCBI Taxonomy" id="1096930"/>
    <lineage>
        <taxon>Bacteria</taxon>
        <taxon>Pseudomonadati</taxon>
        <taxon>Pseudomonadota</taxon>
        <taxon>Alphaproteobacteria</taxon>
        <taxon>Sphingomonadales</taxon>
        <taxon>Sphingomonadaceae</taxon>
        <taxon>Novosphingobium</taxon>
    </lineage>
</organism>
<dbReference type="InterPro" id="IPR018490">
    <property type="entry name" value="cNMP-bd_dom_sf"/>
</dbReference>
<dbReference type="EMBL" id="ATHL01000079">
    <property type="protein sequence ID" value="EQB14789.1"/>
    <property type="molecule type" value="Genomic_DNA"/>
</dbReference>
<dbReference type="InterPro" id="IPR050397">
    <property type="entry name" value="Env_Response_Regulators"/>
</dbReference>
<dbReference type="InterPro" id="IPR014710">
    <property type="entry name" value="RmlC-like_jellyroll"/>
</dbReference>
<comment type="caution">
    <text evidence="6">The sequence shown here is derived from an EMBL/GenBank/DDBJ whole genome shotgun (WGS) entry which is preliminary data.</text>
</comment>
<feature type="domain" description="HTH crp-type" evidence="5">
    <location>
        <begin position="140"/>
        <end position="214"/>
    </location>
</feature>
<dbReference type="InterPro" id="IPR036390">
    <property type="entry name" value="WH_DNA-bd_sf"/>
</dbReference>
<dbReference type="InterPro" id="IPR012318">
    <property type="entry name" value="HTH_CRP"/>
</dbReference>
<protein>
    <recommendedName>
        <fullName evidence="8">HTH crp-type domain-containing protein</fullName>
    </recommendedName>
</protein>
<dbReference type="PANTHER" id="PTHR24567">
    <property type="entry name" value="CRP FAMILY TRANSCRIPTIONAL REGULATORY PROTEIN"/>
    <property type="match status" value="1"/>
</dbReference>
<dbReference type="Gene3D" id="1.10.10.10">
    <property type="entry name" value="Winged helix-like DNA-binding domain superfamily/Winged helix DNA-binding domain"/>
    <property type="match status" value="1"/>
</dbReference>
<dbReference type="SUPFAM" id="SSF46785">
    <property type="entry name" value="Winged helix' DNA-binding domain"/>
    <property type="match status" value="1"/>
</dbReference>
<keyword evidence="2" id="KW-0238">DNA-binding</keyword>
<keyword evidence="7" id="KW-1185">Reference proteome</keyword>
<dbReference type="AlphaFoldDB" id="T0IYQ2"/>
<feature type="domain" description="Cyclic nucleotide-binding" evidence="4">
    <location>
        <begin position="5"/>
        <end position="109"/>
    </location>
</feature>
<dbReference type="Proteomes" id="UP000015527">
    <property type="component" value="Unassembled WGS sequence"/>
</dbReference>
<dbReference type="SUPFAM" id="SSF51206">
    <property type="entry name" value="cAMP-binding domain-like"/>
    <property type="match status" value="1"/>
</dbReference>
<evidence type="ECO:0000313" key="6">
    <source>
        <dbReference type="EMBL" id="EQB14789.1"/>
    </source>
</evidence>
<dbReference type="GO" id="GO:0003677">
    <property type="term" value="F:DNA binding"/>
    <property type="evidence" value="ECO:0007669"/>
    <property type="project" value="UniProtKB-KW"/>
</dbReference>
<dbReference type="Pfam" id="PF00027">
    <property type="entry name" value="cNMP_binding"/>
    <property type="match status" value="1"/>
</dbReference>
<evidence type="ECO:0000313" key="7">
    <source>
        <dbReference type="Proteomes" id="UP000015527"/>
    </source>
</evidence>
<dbReference type="GO" id="GO:0003700">
    <property type="term" value="F:DNA-binding transcription factor activity"/>
    <property type="evidence" value="ECO:0007669"/>
    <property type="project" value="TreeGrafter"/>
</dbReference>
<evidence type="ECO:0000256" key="2">
    <source>
        <dbReference type="ARBA" id="ARBA00023125"/>
    </source>
</evidence>
<sequence>MHLSAFVRLASADREILTQALQRRVRILEPRQDIIREGERPRFVNVILEGWAQRYKQLADGRRQILSFFIAGDLCDANIFILKQMDHSLSTVTRVKLAEISQSEFQEIMERSPRIAQALWWNELVTVAIQREWTTNIGQRTAYERIAHLFCEMFVRLRTTGRTDDDECEFPLTQSEIAEATGLTQVHVNRTIQEMRRDQLIELRNKRLKVFDLDRLMSVALFNPNYLHLDHEGLA</sequence>